<feature type="domain" description="PCI" evidence="8">
    <location>
        <begin position="311"/>
        <end position="490"/>
    </location>
</feature>
<gene>
    <name evidence="9" type="ORF">TCLT_LOCUS9052</name>
</gene>
<proteinExistence type="inferred from homology"/>
<keyword evidence="10" id="KW-1185">Reference proteome</keyword>
<name>A0A0N5D7L2_THECL</name>
<dbReference type="Gene3D" id="1.25.40.570">
    <property type="match status" value="1"/>
</dbReference>
<evidence type="ECO:0000256" key="3">
    <source>
        <dbReference type="ARBA" id="ARBA00008793"/>
    </source>
</evidence>
<evidence type="ECO:0000256" key="6">
    <source>
        <dbReference type="ARBA" id="ARBA00023242"/>
    </source>
</evidence>
<dbReference type="WBParaSite" id="TCLT_0000906301-mRNA-1">
    <property type="protein sequence ID" value="TCLT_0000906301-mRNA-1"/>
    <property type="gene ID" value="TCLT_0000906301"/>
</dbReference>
<dbReference type="EMBL" id="UYYF01004724">
    <property type="protein sequence ID" value="VDN06653.1"/>
    <property type="molecule type" value="Genomic_DNA"/>
</dbReference>
<dbReference type="InterPro" id="IPR019585">
    <property type="entry name" value="Rpn7/CSN1"/>
</dbReference>
<protein>
    <submittedName>
        <fullName evidence="11">PCI domain-containing protein</fullName>
    </submittedName>
</protein>
<organism evidence="11">
    <name type="scientific">Thelazia callipaeda</name>
    <name type="common">Oriental eyeworm</name>
    <name type="synonym">Parasitic nematode</name>
    <dbReference type="NCBI Taxonomy" id="103827"/>
    <lineage>
        <taxon>Eukaryota</taxon>
        <taxon>Metazoa</taxon>
        <taxon>Ecdysozoa</taxon>
        <taxon>Nematoda</taxon>
        <taxon>Chromadorea</taxon>
        <taxon>Rhabditida</taxon>
        <taxon>Spirurina</taxon>
        <taxon>Spiruromorpha</taxon>
        <taxon>Thelazioidea</taxon>
        <taxon>Thelaziidae</taxon>
        <taxon>Thelazia</taxon>
    </lineage>
</organism>
<accession>A0A0N5D7L2</accession>
<dbReference type="SMART" id="SM00088">
    <property type="entry name" value="PINT"/>
    <property type="match status" value="1"/>
</dbReference>
<evidence type="ECO:0000313" key="10">
    <source>
        <dbReference type="Proteomes" id="UP000276776"/>
    </source>
</evidence>
<dbReference type="InterPro" id="IPR000717">
    <property type="entry name" value="PCI_dom"/>
</dbReference>
<dbReference type="PROSITE" id="PS50250">
    <property type="entry name" value="PCI"/>
    <property type="match status" value="1"/>
</dbReference>
<evidence type="ECO:0000313" key="9">
    <source>
        <dbReference type="EMBL" id="VDN06653.1"/>
    </source>
</evidence>
<reference evidence="11" key="1">
    <citation type="submission" date="2017-02" db="UniProtKB">
        <authorList>
            <consortium name="WormBaseParasite"/>
        </authorList>
    </citation>
    <scope>IDENTIFICATION</scope>
</reference>
<dbReference type="OMA" id="IYLQNWA"/>
<evidence type="ECO:0000256" key="7">
    <source>
        <dbReference type="SAM" id="MobiDB-lite"/>
    </source>
</evidence>
<dbReference type="AlphaFoldDB" id="A0A0N5D7L2"/>
<dbReference type="GO" id="GO:0008180">
    <property type="term" value="C:COP9 signalosome"/>
    <property type="evidence" value="ECO:0007669"/>
    <property type="project" value="UniProtKB-KW"/>
</dbReference>
<keyword evidence="6" id="KW-0539">Nucleus</keyword>
<keyword evidence="5" id="KW-0736">Signalosome</keyword>
<dbReference type="SUPFAM" id="SSF46785">
    <property type="entry name" value="Winged helix' DNA-binding domain"/>
    <property type="match status" value="1"/>
</dbReference>
<dbReference type="InterPro" id="IPR045135">
    <property type="entry name" value="Rpn7_N"/>
</dbReference>
<sequence length="550" mass="62292">MSILNPDEVLDTHVDEPMDDTDFEMNNANEVDDEFVSQPRASLLLPGASGKFSQASVTRGAVQDVSLLMALTGNVVNSKPFDLDVIRSSYEGYGLIKQLLFIANCCPALQREALIMLINYVVQNTSSVQVYLATHHRLEALRAVPSEDGASASTTDDLPRLDSQWIDTVATKSQARLDMLMTDFKRQKEDGLKEAVRHTMHELFEHYVSMGQLQDAIKLYSRAMREYCTSPKHVIEMLIDWIEVTIHLDHWHRVDPLLNQIERALNEAIEAETVAATSTSRPGRLAANSTSAAAKNIKGIISTAKAKVGAIATLNYLNMKNYRQAAERCLKIDFDHFYYPSLLATKDVALCGTVCALATFSRSELKDKVLGSLAFHKFLENEPKLIEILQNFVKSQFGICFDILDEIKDHLLLNMHIWSHVKELYNLIRRRAIILYFTPYAVADMEKMAMIFRVHVDELENELFLLIEKNEIFARIDSFHKKLYSKNEEEVRTSYNGILEAGDIMSDNIMDILLRAALYRSQIIVGVSDNGTRSRRRPLQGSTIDDLLEH</sequence>
<dbReference type="InterPro" id="IPR036390">
    <property type="entry name" value="WH_DNA-bd_sf"/>
</dbReference>
<evidence type="ECO:0000259" key="8">
    <source>
        <dbReference type="PROSITE" id="PS50250"/>
    </source>
</evidence>
<dbReference type="OrthoDB" id="422427at2759"/>
<evidence type="ECO:0000256" key="4">
    <source>
        <dbReference type="ARBA" id="ARBA00022490"/>
    </source>
</evidence>
<reference evidence="9 10" key="2">
    <citation type="submission" date="2018-11" db="EMBL/GenBank/DDBJ databases">
        <authorList>
            <consortium name="Pathogen Informatics"/>
        </authorList>
    </citation>
    <scope>NUCLEOTIDE SEQUENCE [LARGE SCALE GENOMIC DNA]</scope>
</reference>
<comment type="similarity">
    <text evidence="3">Belongs to the CSN1 family.</text>
</comment>
<dbReference type="PANTHER" id="PTHR14145">
    <property type="entry name" value="26S PROTESOME SUBUNIT 6"/>
    <property type="match status" value="1"/>
</dbReference>
<evidence type="ECO:0000256" key="5">
    <source>
        <dbReference type="ARBA" id="ARBA00022790"/>
    </source>
</evidence>
<dbReference type="STRING" id="103827.A0A0N5D7L2"/>
<dbReference type="PANTHER" id="PTHR14145:SF2">
    <property type="entry name" value="COP9 SIGNALOSOME COMPLEX SUBUNIT 1"/>
    <property type="match status" value="1"/>
</dbReference>
<dbReference type="Proteomes" id="UP000276776">
    <property type="component" value="Unassembled WGS sequence"/>
</dbReference>
<dbReference type="Pfam" id="PF10602">
    <property type="entry name" value="RPN7"/>
    <property type="match status" value="1"/>
</dbReference>
<dbReference type="GO" id="GO:0005737">
    <property type="term" value="C:cytoplasm"/>
    <property type="evidence" value="ECO:0007669"/>
    <property type="project" value="UniProtKB-SubCell"/>
</dbReference>
<evidence type="ECO:0000256" key="1">
    <source>
        <dbReference type="ARBA" id="ARBA00004123"/>
    </source>
</evidence>
<dbReference type="Pfam" id="PF01399">
    <property type="entry name" value="PCI"/>
    <property type="match status" value="1"/>
</dbReference>
<keyword evidence="4" id="KW-0963">Cytoplasm</keyword>
<feature type="region of interest" description="Disordered" evidence="7">
    <location>
        <begin position="531"/>
        <end position="550"/>
    </location>
</feature>
<comment type="subcellular location">
    <subcellularLocation>
        <location evidence="2">Cytoplasm</location>
    </subcellularLocation>
    <subcellularLocation>
        <location evidence="1">Nucleus</location>
    </subcellularLocation>
</comment>
<evidence type="ECO:0000256" key="2">
    <source>
        <dbReference type="ARBA" id="ARBA00004496"/>
    </source>
</evidence>
<evidence type="ECO:0000313" key="11">
    <source>
        <dbReference type="WBParaSite" id="TCLT_0000906301-mRNA-1"/>
    </source>
</evidence>